<reference evidence="2" key="1">
    <citation type="journal article" date="2022" name="Front. Microbiol.">
        <title>New perspectives on an old grouping: The genomic and phenotypic variability of Oxalobacter formigenes and the implications for calcium oxalate stone prevention.</title>
        <authorList>
            <person name="Chmiel J.A."/>
            <person name="Carr C."/>
            <person name="Stuivenberg G.A."/>
            <person name="Venema R."/>
            <person name="Chanyi R.M."/>
            <person name="Al K.F."/>
            <person name="Giguere D."/>
            <person name="Say H."/>
            <person name="Akouris P.P."/>
            <person name="Dominguez Romero S.A."/>
            <person name="Kwong A."/>
            <person name="Tai V."/>
            <person name="Koval S.F."/>
            <person name="Razvi H."/>
            <person name="Bjazevic J."/>
            <person name="Burton J.P."/>
        </authorList>
    </citation>
    <scope>NUCLEOTIDE SEQUENCE</scope>
    <source>
        <strain evidence="2">WoOx3</strain>
    </source>
</reference>
<evidence type="ECO:0000313" key="3">
    <source>
        <dbReference type="Proteomes" id="UP001156215"/>
    </source>
</evidence>
<organism evidence="2 3">
    <name type="scientific">Oxalobacter vibrioformis</name>
    <dbReference type="NCBI Taxonomy" id="933080"/>
    <lineage>
        <taxon>Bacteria</taxon>
        <taxon>Pseudomonadati</taxon>
        <taxon>Pseudomonadota</taxon>
        <taxon>Betaproteobacteria</taxon>
        <taxon>Burkholderiales</taxon>
        <taxon>Oxalobacteraceae</taxon>
        <taxon>Oxalobacter</taxon>
    </lineage>
</organism>
<keyword evidence="3" id="KW-1185">Reference proteome</keyword>
<name>A0A9E9M0B9_9BURK</name>
<dbReference type="EMBL" id="CP098242">
    <property type="protein sequence ID" value="WAW10178.1"/>
    <property type="molecule type" value="Genomic_DNA"/>
</dbReference>
<evidence type="ECO:0000259" key="1">
    <source>
        <dbReference type="Pfam" id="PF11860"/>
    </source>
</evidence>
<dbReference type="RefSeq" id="WP_269309180.1">
    <property type="nucleotide sequence ID" value="NZ_CP098242.1"/>
</dbReference>
<dbReference type="KEGG" id="ovb:NB640_00445"/>
<dbReference type="Proteomes" id="UP001156215">
    <property type="component" value="Chromosome"/>
</dbReference>
<protein>
    <submittedName>
        <fullName evidence="2">N-acetylmuramidase family protein</fullName>
    </submittedName>
</protein>
<dbReference type="InterPro" id="IPR024408">
    <property type="entry name" value="Muramidase"/>
</dbReference>
<sequence>MGARMEQELTFEMISAAAQKLKIEPNVLDAVCRLEAREPGFLPSGKSAIRFEGQIFWKEMLKRGFFEDKLRDLSQQYPNVLYPKRMPEFYLEGEREYQRFDDAVTINEGAALAATAWGFFRLMGRQFAECGYDDIHAFVEGQKAGAAGQLEAFCQWMVSRGLIESLQQKDWQMFARLCYGPAYAERKYDKKLERAYKKSLEAHGPG</sequence>
<evidence type="ECO:0000313" key="2">
    <source>
        <dbReference type="EMBL" id="WAW10178.1"/>
    </source>
</evidence>
<dbReference type="Pfam" id="PF11860">
    <property type="entry name" value="Muramidase"/>
    <property type="match status" value="1"/>
</dbReference>
<dbReference type="AlphaFoldDB" id="A0A9E9M0B9"/>
<gene>
    <name evidence="2" type="ORF">NB640_00445</name>
</gene>
<accession>A0A9E9M0B9</accession>
<feature type="domain" description="N-acetylmuramidase" evidence="1">
    <location>
        <begin position="24"/>
        <end position="198"/>
    </location>
</feature>
<proteinExistence type="predicted"/>